<feature type="domain" description="EF-hand" evidence="3">
    <location>
        <begin position="165"/>
        <end position="200"/>
    </location>
</feature>
<dbReference type="SMART" id="SM00054">
    <property type="entry name" value="EFh"/>
    <property type="match status" value="5"/>
</dbReference>
<gene>
    <name evidence="4" type="ORF">BpHYR1_024978</name>
</gene>
<dbReference type="PANTHER" id="PTHR23050">
    <property type="entry name" value="CALCIUM BINDING PROTEIN"/>
    <property type="match status" value="1"/>
</dbReference>
<proteinExistence type="predicted"/>
<dbReference type="OrthoDB" id="26525at2759"/>
<accession>A0A3M7RV54</accession>
<name>A0A3M7RV54_BRAPC</name>
<dbReference type="InterPro" id="IPR011992">
    <property type="entry name" value="EF-hand-dom_pair"/>
</dbReference>
<dbReference type="GO" id="GO:0043226">
    <property type="term" value="C:organelle"/>
    <property type="evidence" value="ECO:0007669"/>
    <property type="project" value="UniProtKB-ARBA"/>
</dbReference>
<keyword evidence="1" id="KW-0677">Repeat</keyword>
<organism evidence="4 5">
    <name type="scientific">Brachionus plicatilis</name>
    <name type="common">Marine rotifer</name>
    <name type="synonym">Brachionus muelleri</name>
    <dbReference type="NCBI Taxonomy" id="10195"/>
    <lineage>
        <taxon>Eukaryota</taxon>
        <taxon>Metazoa</taxon>
        <taxon>Spiralia</taxon>
        <taxon>Gnathifera</taxon>
        <taxon>Rotifera</taxon>
        <taxon>Eurotatoria</taxon>
        <taxon>Monogononta</taxon>
        <taxon>Pseudotrocha</taxon>
        <taxon>Ploima</taxon>
        <taxon>Brachionidae</taxon>
        <taxon>Brachionus</taxon>
    </lineage>
</organism>
<dbReference type="PROSITE" id="PS00018">
    <property type="entry name" value="EF_HAND_1"/>
    <property type="match status" value="2"/>
</dbReference>
<evidence type="ECO:0000256" key="1">
    <source>
        <dbReference type="ARBA" id="ARBA00022737"/>
    </source>
</evidence>
<dbReference type="GO" id="GO:0005509">
    <property type="term" value="F:calcium ion binding"/>
    <property type="evidence" value="ECO:0007669"/>
    <property type="project" value="InterPro"/>
</dbReference>
<dbReference type="SUPFAM" id="SSF47473">
    <property type="entry name" value="EF-hand"/>
    <property type="match status" value="2"/>
</dbReference>
<dbReference type="PROSITE" id="PS50222">
    <property type="entry name" value="EF_HAND_2"/>
    <property type="match status" value="3"/>
</dbReference>
<evidence type="ECO:0000313" key="5">
    <source>
        <dbReference type="Proteomes" id="UP000276133"/>
    </source>
</evidence>
<dbReference type="AlphaFoldDB" id="A0A3M7RV54"/>
<protein>
    <submittedName>
        <fullName evidence="4">Calmodulin 12</fullName>
    </submittedName>
</protein>
<dbReference type="Gene3D" id="1.10.238.10">
    <property type="entry name" value="EF-hand"/>
    <property type="match status" value="3"/>
</dbReference>
<dbReference type="InterPro" id="IPR002048">
    <property type="entry name" value="EF_hand_dom"/>
</dbReference>
<keyword evidence="2" id="KW-0106">Calcium</keyword>
<evidence type="ECO:0000256" key="2">
    <source>
        <dbReference type="ARBA" id="ARBA00022837"/>
    </source>
</evidence>
<feature type="domain" description="EF-hand" evidence="3">
    <location>
        <begin position="227"/>
        <end position="262"/>
    </location>
</feature>
<dbReference type="InterPro" id="IPR050145">
    <property type="entry name" value="Centrin_CML-like"/>
</dbReference>
<dbReference type="InterPro" id="IPR018247">
    <property type="entry name" value="EF_Hand_1_Ca_BS"/>
</dbReference>
<dbReference type="STRING" id="10195.A0A3M7RV54"/>
<feature type="domain" description="EF-hand" evidence="3">
    <location>
        <begin position="23"/>
        <end position="58"/>
    </location>
</feature>
<comment type="caution">
    <text evidence="4">The sequence shown here is derived from an EMBL/GenBank/DDBJ whole genome shotgun (WGS) entry which is preliminary data.</text>
</comment>
<dbReference type="Proteomes" id="UP000276133">
    <property type="component" value="Unassembled WGS sequence"/>
</dbReference>
<sequence length="308" mass="34909">MSDESDNERILENMFEDDGLSLDQIDELFETFSLFDKDYNGALSAKELAVVMKSINMYPTEDEAHDMIKEGETTDDQLIDFPEFVSILARAALNSTGLDESHRSQIISSSKSAFELLADESGFITSRSLSRALNKVNEKVDEEAIQKLIDQSSIYHDSEKSLNDSKLKEYQEVFSMFDNNQDGVITSCEVNKVFAKINKNFSDFPLSKNGIEFSEFLKLMTEEKSESEIEELKVAFKVFDLDGTGMISRQELESALKNLGENINDKNLNVILKTLDLDGDGKISFEGEFFSKPRPSHIHEKFIISKTY</sequence>
<evidence type="ECO:0000259" key="3">
    <source>
        <dbReference type="PROSITE" id="PS50222"/>
    </source>
</evidence>
<dbReference type="CDD" id="cd00051">
    <property type="entry name" value="EFh"/>
    <property type="match status" value="2"/>
</dbReference>
<dbReference type="FunFam" id="1.10.238.10:FF:000178">
    <property type="entry name" value="Calmodulin-2 A"/>
    <property type="match status" value="1"/>
</dbReference>
<dbReference type="FunFam" id="1.10.238.10:FF:000001">
    <property type="entry name" value="Calmodulin 1"/>
    <property type="match status" value="1"/>
</dbReference>
<dbReference type="EMBL" id="REGN01002547">
    <property type="protein sequence ID" value="RNA27396.1"/>
    <property type="molecule type" value="Genomic_DNA"/>
</dbReference>
<dbReference type="Pfam" id="PF13202">
    <property type="entry name" value="EF-hand_5"/>
    <property type="match status" value="1"/>
</dbReference>
<reference evidence="4 5" key="1">
    <citation type="journal article" date="2018" name="Sci. Rep.">
        <title>Genomic signatures of local adaptation to the degree of environmental predictability in rotifers.</title>
        <authorList>
            <person name="Franch-Gras L."/>
            <person name="Hahn C."/>
            <person name="Garcia-Roger E.M."/>
            <person name="Carmona M.J."/>
            <person name="Serra M."/>
            <person name="Gomez A."/>
        </authorList>
    </citation>
    <scope>NUCLEOTIDE SEQUENCE [LARGE SCALE GENOMIC DNA]</scope>
    <source>
        <strain evidence="4">HYR1</strain>
    </source>
</reference>
<evidence type="ECO:0000313" key="4">
    <source>
        <dbReference type="EMBL" id="RNA27396.1"/>
    </source>
</evidence>
<dbReference type="Pfam" id="PF13499">
    <property type="entry name" value="EF-hand_7"/>
    <property type="match status" value="2"/>
</dbReference>
<keyword evidence="5" id="KW-1185">Reference proteome</keyword>